<evidence type="ECO:0000256" key="4">
    <source>
        <dbReference type="ARBA" id="ARBA00022825"/>
    </source>
</evidence>
<feature type="signal peptide" evidence="7">
    <location>
        <begin position="1"/>
        <end position="19"/>
    </location>
</feature>
<dbReference type="Gene3D" id="2.60.40.10">
    <property type="entry name" value="Immunoglobulins"/>
    <property type="match status" value="1"/>
</dbReference>
<evidence type="ECO:0000256" key="3">
    <source>
        <dbReference type="ARBA" id="ARBA00022801"/>
    </source>
</evidence>
<dbReference type="InterPro" id="IPR015500">
    <property type="entry name" value="Peptidase_S8_subtilisin-rel"/>
</dbReference>
<dbReference type="Pfam" id="PF17957">
    <property type="entry name" value="Big_7"/>
    <property type="match status" value="1"/>
</dbReference>
<dbReference type="PROSITE" id="PS00137">
    <property type="entry name" value="SUBTILASE_HIS"/>
    <property type="match status" value="1"/>
</dbReference>
<evidence type="ECO:0000256" key="7">
    <source>
        <dbReference type="SAM" id="SignalP"/>
    </source>
</evidence>
<dbReference type="PANTHER" id="PTHR43806">
    <property type="entry name" value="PEPTIDASE S8"/>
    <property type="match status" value="1"/>
</dbReference>
<evidence type="ECO:0000256" key="5">
    <source>
        <dbReference type="PROSITE-ProRule" id="PRU01240"/>
    </source>
</evidence>
<dbReference type="PROSITE" id="PS51892">
    <property type="entry name" value="SUBTILASE"/>
    <property type="match status" value="1"/>
</dbReference>
<dbReference type="PANTHER" id="PTHR43806:SF11">
    <property type="entry name" value="CEREVISIN-RELATED"/>
    <property type="match status" value="1"/>
</dbReference>
<keyword evidence="3 5" id="KW-0378">Hydrolase</keyword>
<dbReference type="RefSeq" id="WP_235610297.1">
    <property type="nucleotide sequence ID" value="NZ_BFAG01000004.1"/>
</dbReference>
<evidence type="ECO:0000256" key="2">
    <source>
        <dbReference type="ARBA" id="ARBA00022670"/>
    </source>
</evidence>
<dbReference type="InterPro" id="IPR023827">
    <property type="entry name" value="Peptidase_S8_Asp-AS"/>
</dbReference>
<feature type="active site" description="Charge relay system" evidence="5">
    <location>
        <position position="482"/>
    </location>
</feature>
<organism evidence="9 10">
    <name type="scientific">Deinococcus aerius</name>
    <dbReference type="NCBI Taxonomy" id="200253"/>
    <lineage>
        <taxon>Bacteria</taxon>
        <taxon>Thermotogati</taxon>
        <taxon>Deinococcota</taxon>
        <taxon>Deinococci</taxon>
        <taxon>Deinococcales</taxon>
        <taxon>Deinococcaceae</taxon>
        <taxon>Deinococcus</taxon>
    </lineage>
</organism>
<comment type="caution">
    <text evidence="9">The sequence shown here is derived from an EMBL/GenBank/DDBJ whole genome shotgun (WGS) entry which is preliminary data.</text>
</comment>
<gene>
    <name evidence="9" type="ORF">DAERI_040189</name>
</gene>
<feature type="chain" id="PRO_5014453163" evidence="7">
    <location>
        <begin position="20"/>
        <end position="542"/>
    </location>
</feature>
<dbReference type="InterPro" id="IPR022398">
    <property type="entry name" value="Peptidase_S8_His-AS"/>
</dbReference>
<evidence type="ECO:0000313" key="9">
    <source>
        <dbReference type="EMBL" id="GBF05429.1"/>
    </source>
</evidence>
<dbReference type="GO" id="GO:0006508">
    <property type="term" value="P:proteolysis"/>
    <property type="evidence" value="ECO:0007669"/>
    <property type="project" value="UniProtKB-KW"/>
</dbReference>
<evidence type="ECO:0000259" key="8">
    <source>
        <dbReference type="Pfam" id="PF00082"/>
    </source>
</evidence>
<dbReference type="InterPro" id="IPR036852">
    <property type="entry name" value="Peptidase_S8/S53_dom_sf"/>
</dbReference>
<dbReference type="InterPro" id="IPR023828">
    <property type="entry name" value="Peptidase_S8_Ser-AS"/>
</dbReference>
<evidence type="ECO:0000313" key="10">
    <source>
        <dbReference type="Proteomes" id="UP000236569"/>
    </source>
</evidence>
<accession>A0A2I9CUB2</accession>
<comment type="similarity">
    <text evidence="1 5 6">Belongs to the peptidase S8 family.</text>
</comment>
<evidence type="ECO:0000256" key="1">
    <source>
        <dbReference type="ARBA" id="ARBA00011073"/>
    </source>
</evidence>
<dbReference type="InterPro" id="IPR000209">
    <property type="entry name" value="Peptidase_S8/S53_dom"/>
</dbReference>
<dbReference type="PROSITE" id="PS00138">
    <property type="entry name" value="SUBTILASE_SER"/>
    <property type="match status" value="1"/>
</dbReference>
<dbReference type="PROSITE" id="PS00136">
    <property type="entry name" value="SUBTILASE_ASP"/>
    <property type="match status" value="1"/>
</dbReference>
<feature type="active site" description="Charge relay system" evidence="5">
    <location>
        <position position="314"/>
    </location>
</feature>
<dbReference type="GO" id="GO:0004252">
    <property type="term" value="F:serine-type endopeptidase activity"/>
    <property type="evidence" value="ECO:0007669"/>
    <property type="project" value="UniProtKB-UniRule"/>
</dbReference>
<dbReference type="Proteomes" id="UP000236569">
    <property type="component" value="Unassembled WGS sequence"/>
</dbReference>
<keyword evidence="2 5" id="KW-0645">Protease</keyword>
<dbReference type="Pfam" id="PF00082">
    <property type="entry name" value="Peptidase_S8"/>
    <property type="match status" value="1"/>
</dbReference>
<dbReference type="InterPro" id="IPR050131">
    <property type="entry name" value="Peptidase_S8_subtilisin-like"/>
</dbReference>
<evidence type="ECO:0000256" key="6">
    <source>
        <dbReference type="RuleBase" id="RU003355"/>
    </source>
</evidence>
<feature type="active site" description="Charge relay system" evidence="5">
    <location>
        <position position="282"/>
    </location>
</feature>
<reference evidence="10" key="1">
    <citation type="submission" date="2018-01" db="EMBL/GenBank/DDBJ databases">
        <title>Draft Genome Sequence of the Radioresistant Bacterium Deinococcus aerius TR0125, Isolated from the Higher Atmosphere above Japan.</title>
        <authorList>
            <person name="Satoh K."/>
            <person name="Arai H."/>
            <person name="Sanzen T."/>
            <person name="Kawaguchi Y."/>
            <person name="Hayashi H."/>
            <person name="Yokobori S."/>
            <person name="Yamagishi A."/>
            <person name="Oono Y."/>
            <person name="Narumi I."/>
        </authorList>
    </citation>
    <scope>NUCLEOTIDE SEQUENCE [LARGE SCALE GENOMIC DNA]</scope>
    <source>
        <strain evidence="10">TR0125</strain>
    </source>
</reference>
<dbReference type="PRINTS" id="PR00723">
    <property type="entry name" value="SUBTILISIN"/>
</dbReference>
<name>A0A2I9CUB2_9DEIO</name>
<keyword evidence="10" id="KW-1185">Reference proteome</keyword>
<feature type="domain" description="Peptidase S8/S53" evidence="8">
    <location>
        <begin position="275"/>
        <end position="520"/>
    </location>
</feature>
<dbReference type="AlphaFoldDB" id="A0A2I9CUB2"/>
<sequence>MTFRLALPVLTLALTVLLAACGPDGGTIIGDTIAPSVALTASPTTVTAAGTITLTATASDNVGVTQVDFYRGTTRIGSDTEAPYIATDRVTSADNGTRSYTAVATDAAGNSATSPKVSVNVGISPVCPQTVSGQDLPKTVQAQGVIQTSVRAPNWSAPHVPGQVLVTEAGGFSAQALNALSTVRTQAVIQGLKLAFTPAGETDRAFAARLTAAGLRVQPNFIYQPLAVPNDPGYPGNGGIRVSSDNMTHVQDYLPRINADGAWTFLTACGKTPVGAVTAVLDSGVDSGHPDLQGRLLPGASFAAGTGTDDEDGHGTGVAGLLGAATNNGIGLAGVTWSGRTILPVKVFNTGDITTAALTKGLNYAVEQGAKVINMSLGAPGDLGDKALDDALNSAAKSAVLVAAAGNEPDKGVFYPASNPNVIAVGAVGAKDSELASYSARPNADRPRPLDIVAPGGGAPTGPTALIVLDAGGGYQLTAGTSEAAPLVSGVAALMRAANPGLSAAETRKRLLESVRRVQSPNFPEEGLPLLDAEAAVRAATR</sequence>
<dbReference type="PROSITE" id="PS51257">
    <property type="entry name" value="PROKAR_LIPOPROTEIN"/>
    <property type="match status" value="1"/>
</dbReference>
<dbReference type="InterPro" id="IPR013783">
    <property type="entry name" value="Ig-like_fold"/>
</dbReference>
<dbReference type="Gene3D" id="3.40.50.200">
    <property type="entry name" value="Peptidase S8/S53 domain"/>
    <property type="match status" value="1"/>
</dbReference>
<protein>
    <submittedName>
        <fullName evidence="9">Peptidase S8, subtilisin-like protein</fullName>
    </submittedName>
</protein>
<proteinExistence type="inferred from homology"/>
<keyword evidence="7" id="KW-0732">Signal</keyword>
<dbReference type="SUPFAM" id="SSF52743">
    <property type="entry name" value="Subtilisin-like"/>
    <property type="match status" value="1"/>
</dbReference>
<dbReference type="EMBL" id="BFAG01000004">
    <property type="protein sequence ID" value="GBF05429.1"/>
    <property type="molecule type" value="Genomic_DNA"/>
</dbReference>
<keyword evidence="4 5" id="KW-0720">Serine protease</keyword>